<evidence type="ECO:0000313" key="2">
    <source>
        <dbReference type="WBParaSite" id="ES5_v2.g25277.t1"/>
    </source>
</evidence>
<protein>
    <submittedName>
        <fullName evidence="2">J domain-containing protein</fullName>
    </submittedName>
</protein>
<proteinExistence type="predicted"/>
<dbReference type="Proteomes" id="UP000887579">
    <property type="component" value="Unplaced"/>
</dbReference>
<organism evidence="1 2">
    <name type="scientific">Panagrolaimus sp. ES5</name>
    <dbReference type="NCBI Taxonomy" id="591445"/>
    <lineage>
        <taxon>Eukaryota</taxon>
        <taxon>Metazoa</taxon>
        <taxon>Ecdysozoa</taxon>
        <taxon>Nematoda</taxon>
        <taxon>Chromadorea</taxon>
        <taxon>Rhabditida</taxon>
        <taxon>Tylenchina</taxon>
        <taxon>Panagrolaimomorpha</taxon>
        <taxon>Panagrolaimoidea</taxon>
        <taxon>Panagrolaimidae</taxon>
        <taxon>Panagrolaimus</taxon>
    </lineage>
</organism>
<accession>A0AC34G6N6</accession>
<evidence type="ECO:0000313" key="1">
    <source>
        <dbReference type="Proteomes" id="UP000887579"/>
    </source>
</evidence>
<name>A0AC34G6N6_9BILA</name>
<reference evidence="2" key="1">
    <citation type="submission" date="2022-11" db="UniProtKB">
        <authorList>
            <consortium name="WormBaseParasite"/>
        </authorList>
    </citation>
    <scope>IDENTIFICATION</scope>
</reference>
<sequence>MAAYFMFQEEEAKSGHHRYGSYDDHFNEREPSSFKSKLAKFTSSSIIRRILEYIPGFEMIAQKLDSLSTVVYVALDAVFLPFEAIQSIHRWFNGEISGRRCAKTIVDASAAVAGGIGGAAVGASIGAVGGPVGSVIGGIIGGLFGSSVAATIMDHLTQRIFDLPKSIAVERAYHFLGLRPSASNYEINQAFRSQASHCHPDSQYGDEKKFMELQSNMQLIKEDRKRTFRS</sequence>
<dbReference type="WBParaSite" id="ES5_v2.g25277.t1">
    <property type="protein sequence ID" value="ES5_v2.g25277.t1"/>
    <property type="gene ID" value="ES5_v2.g25277"/>
</dbReference>